<dbReference type="EMBL" id="JAQHRD010000020">
    <property type="protein sequence ID" value="KAJ6436552.1"/>
    <property type="molecule type" value="Genomic_DNA"/>
</dbReference>
<feature type="domain" description="HAT C-terminal dimerisation" evidence="7">
    <location>
        <begin position="669"/>
        <end position="748"/>
    </location>
</feature>
<keyword evidence="3" id="KW-0863">Zinc-finger</keyword>
<evidence type="ECO:0000256" key="2">
    <source>
        <dbReference type="ARBA" id="ARBA00022723"/>
    </source>
</evidence>
<proteinExistence type="predicted"/>
<evidence type="ECO:0000313" key="8">
    <source>
        <dbReference type="EMBL" id="KAJ6436552.1"/>
    </source>
</evidence>
<keyword evidence="9" id="KW-1185">Reference proteome</keyword>
<evidence type="ECO:0000313" key="9">
    <source>
        <dbReference type="Proteomes" id="UP001163105"/>
    </source>
</evidence>
<dbReference type="InterPro" id="IPR052035">
    <property type="entry name" value="ZnF_BED_domain_contain"/>
</dbReference>
<dbReference type="InterPro" id="IPR008906">
    <property type="entry name" value="HATC_C_dom"/>
</dbReference>
<evidence type="ECO:0000256" key="1">
    <source>
        <dbReference type="ARBA" id="ARBA00004123"/>
    </source>
</evidence>
<keyword evidence="4" id="KW-0862">Zinc</keyword>
<comment type="subcellular location">
    <subcellularLocation>
        <location evidence="1">Nucleus</location>
    </subcellularLocation>
</comment>
<evidence type="ECO:0000256" key="6">
    <source>
        <dbReference type="SAM" id="SignalP"/>
    </source>
</evidence>
<reference evidence="8" key="1">
    <citation type="submission" date="2023-01" db="EMBL/GenBank/DDBJ databases">
        <title>The growth and conidiation of Purpureocillium lavendulum are regulated by nitrogen source and histone H3K14 acetylation.</title>
        <authorList>
            <person name="Tang P."/>
            <person name="Han J."/>
            <person name="Zhang C."/>
            <person name="Tang P."/>
            <person name="Qi F."/>
            <person name="Zhang K."/>
            <person name="Liang L."/>
        </authorList>
    </citation>
    <scope>NUCLEOTIDE SEQUENCE</scope>
    <source>
        <strain evidence="8">YMF1.00683</strain>
    </source>
</reference>
<dbReference type="Pfam" id="PF05699">
    <property type="entry name" value="Dimer_Tnp_hAT"/>
    <property type="match status" value="1"/>
</dbReference>
<dbReference type="Pfam" id="PF13450">
    <property type="entry name" value="NAD_binding_8"/>
    <property type="match status" value="1"/>
</dbReference>
<dbReference type="Gene3D" id="3.50.50.60">
    <property type="entry name" value="FAD/NAD(P)-binding domain"/>
    <property type="match status" value="1"/>
</dbReference>
<evidence type="ECO:0000256" key="3">
    <source>
        <dbReference type="ARBA" id="ARBA00022771"/>
    </source>
</evidence>
<keyword evidence="6" id="KW-0732">Signal</keyword>
<evidence type="ECO:0000256" key="4">
    <source>
        <dbReference type="ARBA" id="ARBA00022833"/>
    </source>
</evidence>
<sequence>MLRMLLIVAVGLGVSTAAHELLERDVVIVGGGASGSYAAVRLREDYGKRVTLIEREEVLGGHVDSFVDPQTGIPYNYGVKSFIDAGNATGFFDRLGIKRGRGTNPPLNTKYVDFKTGNLVAFTPPTFPAQLDVLRKFLSIVEPWEQLIQPGYFDFPEPRDIPSDLLIPFGQFIAKHSLEGAMPFIYQTTGLGLGNLTNAITLFALQAFGPSMARSTLGLQGSFIPASGRNQDLYDAISQLLGSDVLHSCTVVNATRHDYGVTITTRNSKSGLHTTILAKRLLVAIEPTDANTAPFSLDEQEREMLSRFTYTQEYTGIIDNDILVANTSYFNLPPNAAPQNYLSYPEAPFTARIDYMGSGHYFRVTIIGDSMLDAQDSRRSFVVRRMKGAIGRLHNLATYIRRTDQRRQALRRLQAQLAGDDAIFTLEIVVDGKTRWNSIYMMINRALELRSAIELYQSRWQKPKNDPVHRDLTKDFLGAADWAELERFYNFLKPFYVLTKTMEGNANHAGAEGGHGAVWETLKTMDYLFVKFKQAAEETRFEEPSHFKSGIDCGCRKLEDYYVKTDRTPVYRAALMLHPSYGYDYFERHWKSAMNRPQWYSDMQSAVGSLFDEYARQAEVDTQAQAGLLEGHVEIEAEVNDYSSFGKRSIRSLNTQRKKVKAVTELDIFQTRPIYAHDLDVADPLEWWNRHQLEYPVLYKMALDLFSIPGMSAECERVFSQAKKMITDERNRLAPEAVEADQLQKQWLLRGLV</sequence>
<comment type="caution">
    <text evidence="8">The sequence shown here is derived from an EMBL/GenBank/DDBJ whole genome shotgun (WGS) entry which is preliminary data.</text>
</comment>
<accession>A0AB34FC21</accession>
<feature type="chain" id="PRO_5044268785" description="HAT C-terminal dimerisation domain-containing protein" evidence="6">
    <location>
        <begin position="18"/>
        <end position="753"/>
    </location>
</feature>
<dbReference type="PANTHER" id="PTHR46481">
    <property type="entry name" value="ZINC FINGER BED DOMAIN-CONTAINING PROTEIN 4"/>
    <property type="match status" value="1"/>
</dbReference>
<dbReference type="InterPro" id="IPR012337">
    <property type="entry name" value="RNaseH-like_sf"/>
</dbReference>
<keyword evidence="2" id="KW-0479">Metal-binding</keyword>
<dbReference type="GO" id="GO:0046983">
    <property type="term" value="F:protein dimerization activity"/>
    <property type="evidence" value="ECO:0007669"/>
    <property type="project" value="InterPro"/>
</dbReference>
<protein>
    <recommendedName>
        <fullName evidence="7">HAT C-terminal dimerisation domain-containing protein</fullName>
    </recommendedName>
</protein>
<dbReference type="GO" id="GO:0005634">
    <property type="term" value="C:nucleus"/>
    <property type="evidence" value="ECO:0007669"/>
    <property type="project" value="UniProtKB-SubCell"/>
</dbReference>
<dbReference type="AlphaFoldDB" id="A0AB34FC21"/>
<name>A0AB34FC21_9HYPO</name>
<organism evidence="8 9">
    <name type="scientific">Purpureocillium lavendulum</name>
    <dbReference type="NCBI Taxonomy" id="1247861"/>
    <lineage>
        <taxon>Eukaryota</taxon>
        <taxon>Fungi</taxon>
        <taxon>Dikarya</taxon>
        <taxon>Ascomycota</taxon>
        <taxon>Pezizomycotina</taxon>
        <taxon>Sordariomycetes</taxon>
        <taxon>Hypocreomycetidae</taxon>
        <taxon>Hypocreales</taxon>
        <taxon>Ophiocordycipitaceae</taxon>
        <taxon>Purpureocillium</taxon>
    </lineage>
</organism>
<dbReference type="SUPFAM" id="SSF53098">
    <property type="entry name" value="Ribonuclease H-like"/>
    <property type="match status" value="1"/>
</dbReference>
<dbReference type="PANTHER" id="PTHR46481:SF10">
    <property type="entry name" value="ZINC FINGER BED DOMAIN-CONTAINING PROTEIN 39"/>
    <property type="match status" value="1"/>
</dbReference>
<feature type="signal peptide" evidence="6">
    <location>
        <begin position="1"/>
        <end position="17"/>
    </location>
</feature>
<dbReference type="Proteomes" id="UP001163105">
    <property type="component" value="Unassembled WGS sequence"/>
</dbReference>
<dbReference type="SUPFAM" id="SSF51905">
    <property type="entry name" value="FAD/NAD(P)-binding domain"/>
    <property type="match status" value="1"/>
</dbReference>
<evidence type="ECO:0000259" key="7">
    <source>
        <dbReference type="Pfam" id="PF05699"/>
    </source>
</evidence>
<dbReference type="InterPro" id="IPR036188">
    <property type="entry name" value="FAD/NAD-bd_sf"/>
</dbReference>
<evidence type="ECO:0000256" key="5">
    <source>
        <dbReference type="ARBA" id="ARBA00023242"/>
    </source>
</evidence>
<dbReference type="GO" id="GO:0008270">
    <property type="term" value="F:zinc ion binding"/>
    <property type="evidence" value="ECO:0007669"/>
    <property type="project" value="UniProtKB-KW"/>
</dbReference>
<keyword evidence="5" id="KW-0539">Nucleus</keyword>
<gene>
    <name evidence="8" type="ORF">O9K51_10918</name>
</gene>